<protein>
    <recommendedName>
        <fullName evidence="5">Bacterial surface antigen (D15) domain-containing protein</fullName>
    </recommendedName>
</protein>
<evidence type="ECO:0000256" key="3">
    <source>
        <dbReference type="ARBA" id="ARBA00022692"/>
    </source>
</evidence>
<sequence>MNHKNNHNIIKLILILVLFGAFNIWGQDSTASGDTAKPKMFDWFAYPFAFYTPEVNLAFGAGGITYFRTSHRKGTRPSKVTLSAYYSINHQYLVYLYPVVFFNRNMDEASAEIYFENKIDKLYGIGSDAPDIENPAFQYTDFSIIVKFKREFIKDFFATVAYEYINYKIPDPKDNPYLNTDAVYGAQGGNISGLGYGLTYDNRDNVFFPSRGNLLEFYALHFGSFLGSDYKFSNFFFDLRSYNAITKDDNIIAVQGYAAITTGEPPFYALPKLGGQHMMRGYFEGRYRDKQYLMLQVEYRKFLFWKFGGVLFIGMGDVAGKFSDFGLKNIKYSYGAGLRYILDEDEKINLRVDIGFGKDTMGFYFGVEDAF</sequence>
<dbReference type="EMBL" id="UOGD01000064">
    <property type="protein sequence ID" value="VAX16879.1"/>
    <property type="molecule type" value="Genomic_DNA"/>
</dbReference>
<dbReference type="PANTHER" id="PTHR12815">
    <property type="entry name" value="SORTING AND ASSEMBLY MACHINERY SAMM50 PROTEIN FAMILY MEMBER"/>
    <property type="match status" value="1"/>
</dbReference>
<feature type="domain" description="Bacterial surface antigen (D15)" evidence="5">
    <location>
        <begin position="108"/>
        <end position="342"/>
    </location>
</feature>
<dbReference type="PANTHER" id="PTHR12815:SF18">
    <property type="entry name" value="SORTING AND ASSEMBLY MACHINERY COMPONENT 50 HOMOLOG"/>
    <property type="match status" value="1"/>
</dbReference>
<comment type="subcellular location">
    <subcellularLocation>
        <location evidence="1">Membrane</location>
    </subcellularLocation>
</comment>
<proteinExistence type="predicted"/>
<evidence type="ECO:0000256" key="4">
    <source>
        <dbReference type="ARBA" id="ARBA00023136"/>
    </source>
</evidence>
<organism evidence="6">
    <name type="scientific">hydrothermal vent metagenome</name>
    <dbReference type="NCBI Taxonomy" id="652676"/>
    <lineage>
        <taxon>unclassified sequences</taxon>
        <taxon>metagenomes</taxon>
        <taxon>ecological metagenomes</taxon>
    </lineage>
</organism>
<accession>A0A3B1BFI6</accession>
<dbReference type="Pfam" id="PF01103">
    <property type="entry name" value="Omp85"/>
    <property type="match status" value="1"/>
</dbReference>
<reference evidence="6" key="1">
    <citation type="submission" date="2018-06" db="EMBL/GenBank/DDBJ databases">
        <authorList>
            <person name="Zhirakovskaya E."/>
        </authorList>
    </citation>
    <scope>NUCLEOTIDE SEQUENCE</scope>
</reference>
<dbReference type="GO" id="GO:0019867">
    <property type="term" value="C:outer membrane"/>
    <property type="evidence" value="ECO:0007669"/>
    <property type="project" value="InterPro"/>
</dbReference>
<dbReference type="Gene3D" id="2.40.160.50">
    <property type="entry name" value="membrane protein fhac: a member of the omp85/tpsb transporter family"/>
    <property type="match status" value="1"/>
</dbReference>
<evidence type="ECO:0000256" key="2">
    <source>
        <dbReference type="ARBA" id="ARBA00022452"/>
    </source>
</evidence>
<evidence type="ECO:0000259" key="5">
    <source>
        <dbReference type="Pfam" id="PF01103"/>
    </source>
</evidence>
<gene>
    <name evidence="6" type="ORF">MNBD_IGNAVI01-1561</name>
</gene>
<dbReference type="AlphaFoldDB" id="A0A3B1BFI6"/>
<evidence type="ECO:0000313" key="6">
    <source>
        <dbReference type="EMBL" id="VAX16879.1"/>
    </source>
</evidence>
<dbReference type="InterPro" id="IPR000184">
    <property type="entry name" value="Bac_surfAg_D15"/>
</dbReference>
<evidence type="ECO:0000256" key="1">
    <source>
        <dbReference type="ARBA" id="ARBA00004370"/>
    </source>
</evidence>
<dbReference type="InterPro" id="IPR039910">
    <property type="entry name" value="D15-like"/>
</dbReference>
<keyword evidence="4" id="KW-0472">Membrane</keyword>
<keyword evidence="2" id="KW-1134">Transmembrane beta strand</keyword>
<keyword evidence="3" id="KW-0812">Transmembrane</keyword>
<name>A0A3B1BFI6_9ZZZZ</name>